<keyword evidence="5" id="KW-1185">Reference proteome</keyword>
<name>A0AAV3XCA4_9CYAN</name>
<proteinExistence type="predicted"/>
<sequence length="546" mass="59622">MVQHWKLENIPSDVLSRSPSVLALATSLLVSGVGIYTAVRWHNPAETSVPVPEAIQPEVKTVTALGRLEPKGEIVKLSAPVSNEGSRVEKLLVQEGDSIKAGQEIAILDSRDRLLAALAEAEQAVSVAQANLAKVQAGAKRGEIAAQKAEIARIQAQLQGDKTAQQESIYRIEAQWQGDKTAQQETISRIQAQWEGDKTAQQETIARIQAQWEGDRTAQQETIERIQAQWQGDRTAQQATIKKLEAQLENAQAEYQRYEEIYKQGAISRSVYESKSLAVETALQQLNEAKAVLNRIDTTASKQLSEAKAVLNRINSTGSKQISEAKAVLNRINSTGSKQISEAEAVLNRINTTGSKQISEAKAVLNRTNSTGSEQIGEAEATLDKIAEVRPVDVEAAKAEVKRAIAAMNQAKVNLDKAIVRSPQDGTVLEVHARPGELVSNDGIIDIGETKQMYAIAEIYQSDINNIRPGQSVRISSDSLPEELQGTVDWIGWQVKRQNIVNTDPSANIDARIVEVHIKLDEASSQKAAKFTNLQVKVVVQLNNPK</sequence>
<evidence type="ECO:0000256" key="2">
    <source>
        <dbReference type="ARBA" id="ARBA00023054"/>
    </source>
</evidence>
<dbReference type="PANTHER" id="PTHR32347:SF27">
    <property type="entry name" value="RND EFFLUX PUMP MEMBRANE FUSION PROTEIN BARREL-SANDWICH DOMAIN-CONTAINING PROTEIN"/>
    <property type="match status" value="1"/>
</dbReference>
<dbReference type="RefSeq" id="WP_226577770.1">
    <property type="nucleotide sequence ID" value="NZ_BLAY01000021.1"/>
</dbReference>
<evidence type="ECO:0000256" key="1">
    <source>
        <dbReference type="ARBA" id="ARBA00004196"/>
    </source>
</evidence>
<reference evidence="4" key="1">
    <citation type="submission" date="2019-10" db="EMBL/GenBank/DDBJ databases">
        <title>Draft genome sequece of Microseira wollei NIES-4236.</title>
        <authorList>
            <person name="Yamaguchi H."/>
            <person name="Suzuki S."/>
            <person name="Kawachi M."/>
        </authorList>
    </citation>
    <scope>NUCLEOTIDE SEQUENCE</scope>
    <source>
        <strain evidence="4">NIES-4236</strain>
    </source>
</reference>
<dbReference type="Gene3D" id="1.10.287.470">
    <property type="entry name" value="Helix hairpin bin"/>
    <property type="match status" value="1"/>
</dbReference>
<dbReference type="SUPFAM" id="SSF111369">
    <property type="entry name" value="HlyD-like secretion proteins"/>
    <property type="match status" value="1"/>
</dbReference>
<dbReference type="Proteomes" id="UP001050975">
    <property type="component" value="Unassembled WGS sequence"/>
</dbReference>
<protein>
    <submittedName>
        <fullName evidence="4">Heterocyst specific ABC-transporter, membrane fusion protein DevB homolog</fullName>
    </submittedName>
</protein>
<dbReference type="Gene3D" id="2.40.30.170">
    <property type="match status" value="1"/>
</dbReference>
<dbReference type="AlphaFoldDB" id="A0AAV3XCA4"/>
<comment type="caution">
    <text evidence="4">The sequence shown here is derived from an EMBL/GenBank/DDBJ whole genome shotgun (WGS) entry which is preliminary data.</text>
</comment>
<dbReference type="GO" id="GO:0030313">
    <property type="term" value="C:cell envelope"/>
    <property type="evidence" value="ECO:0007669"/>
    <property type="project" value="UniProtKB-SubCell"/>
</dbReference>
<organism evidence="4 5">
    <name type="scientific">Microseira wollei NIES-4236</name>
    <dbReference type="NCBI Taxonomy" id="2530354"/>
    <lineage>
        <taxon>Bacteria</taxon>
        <taxon>Bacillati</taxon>
        <taxon>Cyanobacteriota</taxon>
        <taxon>Cyanophyceae</taxon>
        <taxon>Oscillatoriophycideae</taxon>
        <taxon>Aerosakkonematales</taxon>
        <taxon>Aerosakkonemataceae</taxon>
        <taxon>Microseira</taxon>
    </lineage>
</organism>
<dbReference type="InterPro" id="IPR014315">
    <property type="entry name" value="ABC_heterocyst_DevB"/>
</dbReference>
<dbReference type="InterPro" id="IPR050465">
    <property type="entry name" value="UPF0194_transport"/>
</dbReference>
<feature type="coiled-coil region" evidence="3">
    <location>
        <begin position="234"/>
        <end position="261"/>
    </location>
</feature>
<dbReference type="EMBL" id="BLAY01000021">
    <property type="protein sequence ID" value="GET37017.1"/>
    <property type="molecule type" value="Genomic_DNA"/>
</dbReference>
<dbReference type="NCBIfam" id="TIGR02971">
    <property type="entry name" value="heterocyst_DevB"/>
    <property type="match status" value="1"/>
</dbReference>
<evidence type="ECO:0000313" key="5">
    <source>
        <dbReference type="Proteomes" id="UP001050975"/>
    </source>
</evidence>
<gene>
    <name evidence="4" type="ORF">MiSe_17700</name>
</gene>
<evidence type="ECO:0000313" key="4">
    <source>
        <dbReference type="EMBL" id="GET37017.1"/>
    </source>
</evidence>
<dbReference type="PANTHER" id="PTHR32347">
    <property type="entry name" value="EFFLUX SYSTEM COMPONENT YKNX-RELATED"/>
    <property type="match status" value="1"/>
</dbReference>
<evidence type="ECO:0000256" key="3">
    <source>
        <dbReference type="SAM" id="Coils"/>
    </source>
</evidence>
<comment type="subcellular location">
    <subcellularLocation>
        <location evidence="1">Cell envelope</location>
    </subcellularLocation>
</comment>
<accession>A0AAV3XCA4</accession>
<keyword evidence="2 3" id="KW-0175">Coiled coil</keyword>
<dbReference type="Gene3D" id="2.40.50.100">
    <property type="match status" value="1"/>
</dbReference>
<feature type="coiled-coil region" evidence="3">
    <location>
        <begin position="111"/>
        <end position="138"/>
    </location>
</feature>